<feature type="domain" description="EAL" evidence="1">
    <location>
        <begin position="1"/>
        <end position="105"/>
    </location>
</feature>
<evidence type="ECO:0000313" key="2">
    <source>
        <dbReference type="EMBL" id="GAW95047.1"/>
    </source>
</evidence>
<dbReference type="Proteomes" id="UP000197068">
    <property type="component" value="Unassembled WGS sequence"/>
</dbReference>
<dbReference type="SUPFAM" id="SSF141868">
    <property type="entry name" value="EAL domain-like"/>
    <property type="match status" value="1"/>
</dbReference>
<dbReference type="EMBL" id="BDQM01000003">
    <property type="protein sequence ID" value="GAW95047.1"/>
    <property type="molecule type" value="Genomic_DNA"/>
</dbReference>
<dbReference type="PANTHER" id="PTHR33121:SF70">
    <property type="entry name" value="SIGNALING PROTEIN YKOW"/>
    <property type="match status" value="1"/>
</dbReference>
<dbReference type="InterPro" id="IPR001633">
    <property type="entry name" value="EAL_dom"/>
</dbReference>
<gene>
    <name evidence="2" type="ORF">MTCD1_00646</name>
</gene>
<name>A0ABQ0MS64_9GAMM</name>
<evidence type="ECO:0000313" key="3">
    <source>
        <dbReference type="Proteomes" id="UP000197068"/>
    </source>
</evidence>
<accession>A0ABQ0MS64</accession>
<dbReference type="Gene3D" id="3.20.20.450">
    <property type="entry name" value="EAL domain"/>
    <property type="match status" value="1"/>
</dbReference>
<dbReference type="CDD" id="cd01948">
    <property type="entry name" value="EAL"/>
    <property type="match status" value="1"/>
</dbReference>
<comment type="caution">
    <text evidence="2">The sequence shown here is derived from an EMBL/GenBank/DDBJ whole genome shotgun (WGS) entry which is preliminary data.</text>
</comment>
<dbReference type="SMART" id="SM00052">
    <property type="entry name" value="EAL"/>
    <property type="match status" value="1"/>
</dbReference>
<dbReference type="PANTHER" id="PTHR33121">
    <property type="entry name" value="CYCLIC DI-GMP PHOSPHODIESTERASE PDEF"/>
    <property type="match status" value="1"/>
</dbReference>
<proteinExistence type="predicted"/>
<keyword evidence="3" id="KW-1185">Reference proteome</keyword>
<reference evidence="2 3" key="1">
    <citation type="submission" date="2017-06" db="EMBL/GenBank/DDBJ databases">
        <title>Whole Genome Sequences of Colwellia marinimaniae MTCD1.</title>
        <authorList>
            <person name="Kusumoto H."/>
            <person name="Inoue M."/>
            <person name="Tanikawa K."/>
            <person name="Maeji H."/>
            <person name="Cameron J.H."/>
            <person name="Bartlett D.H."/>
        </authorList>
    </citation>
    <scope>NUCLEOTIDE SEQUENCE [LARGE SCALE GENOMIC DNA]</scope>
    <source>
        <strain evidence="2 3">MTCD1</strain>
    </source>
</reference>
<protein>
    <submittedName>
        <fullName evidence="2">GGDEF domain-containing protein</fullName>
    </submittedName>
</protein>
<dbReference type="PROSITE" id="PS50883">
    <property type="entry name" value="EAL"/>
    <property type="match status" value="1"/>
</dbReference>
<sequence length="128" mass="14581">MFLDDFGTGFSSLSLLRDFPIDVLKIDRSFISDIAFNETHQDSKKLVKAMINMVKALNMQVVAEGVEDLKTLNWLNDAGCHLIQGYYFSKPIARENLDDYLTKQVKLNAIITTDKEQQYQFLALLAEA</sequence>
<dbReference type="InterPro" id="IPR035919">
    <property type="entry name" value="EAL_sf"/>
</dbReference>
<evidence type="ECO:0000259" key="1">
    <source>
        <dbReference type="PROSITE" id="PS50883"/>
    </source>
</evidence>
<dbReference type="InterPro" id="IPR050706">
    <property type="entry name" value="Cyclic-di-GMP_PDE-like"/>
</dbReference>
<dbReference type="Pfam" id="PF00563">
    <property type="entry name" value="EAL"/>
    <property type="match status" value="1"/>
</dbReference>
<organism evidence="2 3">
    <name type="scientific">Colwellia marinimaniae</name>
    <dbReference type="NCBI Taxonomy" id="1513592"/>
    <lineage>
        <taxon>Bacteria</taxon>
        <taxon>Pseudomonadati</taxon>
        <taxon>Pseudomonadota</taxon>
        <taxon>Gammaproteobacteria</taxon>
        <taxon>Alteromonadales</taxon>
        <taxon>Colwelliaceae</taxon>
        <taxon>Colwellia</taxon>
    </lineage>
</organism>